<keyword evidence="6" id="KW-1185">Reference proteome</keyword>
<dbReference type="InterPro" id="IPR002068">
    <property type="entry name" value="A-crystallin/Hsp20_dom"/>
</dbReference>
<evidence type="ECO:0000313" key="5">
    <source>
        <dbReference type="EMBL" id="KAJ1699629.1"/>
    </source>
</evidence>
<comment type="caution">
    <text evidence="5">The sequence shown here is derived from an EMBL/GenBank/DDBJ whole genome shotgun (WGS) entry which is preliminary data.</text>
</comment>
<dbReference type="Pfam" id="PF00011">
    <property type="entry name" value="HSP20"/>
    <property type="match status" value="1"/>
</dbReference>
<dbReference type="Gene3D" id="2.60.40.790">
    <property type="match status" value="1"/>
</dbReference>
<dbReference type="PROSITE" id="PS01031">
    <property type="entry name" value="SHSP"/>
    <property type="match status" value="1"/>
</dbReference>
<dbReference type="SUPFAM" id="SSF49764">
    <property type="entry name" value="HSP20-like chaperones"/>
    <property type="match status" value="1"/>
</dbReference>
<dbReference type="Proteomes" id="UP001151287">
    <property type="component" value="Unassembled WGS sequence"/>
</dbReference>
<reference evidence="5" key="1">
    <citation type="journal article" date="2022" name="Cell">
        <title>Repeat-based holocentromeres influence genome architecture and karyotype evolution.</title>
        <authorList>
            <person name="Hofstatter P.G."/>
            <person name="Thangavel G."/>
            <person name="Lux T."/>
            <person name="Neumann P."/>
            <person name="Vondrak T."/>
            <person name="Novak P."/>
            <person name="Zhang M."/>
            <person name="Costa L."/>
            <person name="Castellani M."/>
            <person name="Scott A."/>
            <person name="Toegelov H."/>
            <person name="Fuchs J."/>
            <person name="Mata-Sucre Y."/>
            <person name="Dias Y."/>
            <person name="Vanzela A.L.L."/>
            <person name="Huettel B."/>
            <person name="Almeida C.C.S."/>
            <person name="Simkova H."/>
            <person name="Souza G."/>
            <person name="Pedrosa-Harand A."/>
            <person name="Macas J."/>
            <person name="Mayer K.F.X."/>
            <person name="Houben A."/>
            <person name="Marques A."/>
        </authorList>
    </citation>
    <scope>NUCLEOTIDE SEQUENCE</scope>
    <source>
        <strain evidence="5">RhyBre1mFocal</strain>
    </source>
</reference>
<dbReference type="AlphaFoldDB" id="A0A9Q0HV40"/>
<proteinExistence type="inferred from homology"/>
<evidence type="ECO:0000259" key="4">
    <source>
        <dbReference type="PROSITE" id="PS01031"/>
    </source>
</evidence>
<dbReference type="InterPro" id="IPR031107">
    <property type="entry name" value="Small_HSP"/>
</dbReference>
<feature type="domain" description="SHSP" evidence="4">
    <location>
        <begin position="1"/>
        <end position="106"/>
    </location>
</feature>
<organism evidence="5 6">
    <name type="scientific">Rhynchospora breviuscula</name>
    <dbReference type="NCBI Taxonomy" id="2022672"/>
    <lineage>
        <taxon>Eukaryota</taxon>
        <taxon>Viridiplantae</taxon>
        <taxon>Streptophyta</taxon>
        <taxon>Embryophyta</taxon>
        <taxon>Tracheophyta</taxon>
        <taxon>Spermatophyta</taxon>
        <taxon>Magnoliopsida</taxon>
        <taxon>Liliopsida</taxon>
        <taxon>Poales</taxon>
        <taxon>Cyperaceae</taxon>
        <taxon>Cyperoideae</taxon>
        <taxon>Rhynchosporeae</taxon>
        <taxon>Rhynchospora</taxon>
    </lineage>
</organism>
<comment type="similarity">
    <text evidence="2 3">Belongs to the small heat shock protein (HSP20) family.</text>
</comment>
<evidence type="ECO:0000256" key="1">
    <source>
        <dbReference type="ARBA" id="ARBA00023016"/>
    </source>
</evidence>
<keyword evidence="1" id="KW-0346">Stress response</keyword>
<sequence length="106" mass="12033">MSITRRRRSNTFDAFPFPFNFNHSLFSFPPCPSSSLSFPSDTSSARVDWRENSRSEAHVFKANLPGMRKEEVLSRLPDNAKMDQVKAAMENGVLTVTVPKEEVKKP</sequence>
<dbReference type="EMBL" id="JAMQYH010000002">
    <property type="protein sequence ID" value="KAJ1699629.1"/>
    <property type="molecule type" value="Genomic_DNA"/>
</dbReference>
<accession>A0A9Q0HV40</accession>
<evidence type="ECO:0000313" key="6">
    <source>
        <dbReference type="Proteomes" id="UP001151287"/>
    </source>
</evidence>
<evidence type="ECO:0000256" key="3">
    <source>
        <dbReference type="RuleBase" id="RU003616"/>
    </source>
</evidence>
<dbReference type="InterPro" id="IPR008978">
    <property type="entry name" value="HSP20-like_chaperone"/>
</dbReference>
<evidence type="ECO:0000256" key="2">
    <source>
        <dbReference type="PROSITE-ProRule" id="PRU00285"/>
    </source>
</evidence>
<dbReference type="OrthoDB" id="2960525at2759"/>
<gene>
    <name evidence="5" type="ORF">LUZ63_008141</name>
</gene>
<name>A0A9Q0HV40_9POAL</name>
<protein>
    <recommendedName>
        <fullName evidence="4">SHSP domain-containing protein</fullName>
    </recommendedName>
</protein>
<dbReference type="PANTHER" id="PTHR11527">
    <property type="entry name" value="HEAT-SHOCK PROTEIN 20 FAMILY MEMBER"/>
    <property type="match status" value="1"/>
</dbReference>